<protein>
    <recommendedName>
        <fullName evidence="3">B box-type domain-containing protein</fullName>
    </recommendedName>
</protein>
<dbReference type="SUPFAM" id="SSF57903">
    <property type="entry name" value="FYVE/PHD zinc finger"/>
    <property type="match status" value="1"/>
</dbReference>
<organism evidence="1 2">
    <name type="scientific">Mytilus galloprovincialis</name>
    <name type="common">Mediterranean mussel</name>
    <dbReference type="NCBI Taxonomy" id="29158"/>
    <lineage>
        <taxon>Eukaryota</taxon>
        <taxon>Metazoa</taxon>
        <taxon>Spiralia</taxon>
        <taxon>Lophotrochozoa</taxon>
        <taxon>Mollusca</taxon>
        <taxon>Bivalvia</taxon>
        <taxon>Autobranchia</taxon>
        <taxon>Pteriomorphia</taxon>
        <taxon>Mytilida</taxon>
        <taxon>Mytiloidea</taxon>
        <taxon>Mytilidae</taxon>
        <taxon>Mytilinae</taxon>
        <taxon>Mytilus</taxon>
    </lineage>
</organism>
<keyword evidence="2" id="KW-1185">Reference proteome</keyword>
<evidence type="ECO:0008006" key="3">
    <source>
        <dbReference type="Google" id="ProtNLM"/>
    </source>
</evidence>
<proteinExistence type="predicted"/>
<name>A0A8B6DEM9_MYTGA</name>
<dbReference type="OrthoDB" id="6133294at2759"/>
<dbReference type="CDD" id="cd19757">
    <property type="entry name" value="Bbox1"/>
    <property type="match status" value="1"/>
</dbReference>
<gene>
    <name evidence="1" type="ORF">MGAL_10B066301</name>
</gene>
<accession>A0A8B6DEM9</accession>
<sequence length="83" mass="9340">MAYSASTKKSQDILTCGLCETDTKIKVKCMDCDLYGCPKCTDKLHAKFKNTDLHDIVALKDLHSHIEDTDVTSEFKPVKCKDQ</sequence>
<dbReference type="Proteomes" id="UP000596742">
    <property type="component" value="Unassembled WGS sequence"/>
</dbReference>
<evidence type="ECO:0000313" key="1">
    <source>
        <dbReference type="EMBL" id="VDI18916.1"/>
    </source>
</evidence>
<dbReference type="InterPro" id="IPR011011">
    <property type="entry name" value="Znf_FYVE_PHD"/>
</dbReference>
<evidence type="ECO:0000313" key="2">
    <source>
        <dbReference type="Proteomes" id="UP000596742"/>
    </source>
</evidence>
<dbReference type="AlphaFoldDB" id="A0A8B6DEM9"/>
<dbReference type="EMBL" id="UYJE01003393">
    <property type="protein sequence ID" value="VDI18916.1"/>
    <property type="molecule type" value="Genomic_DNA"/>
</dbReference>
<reference evidence="1" key="1">
    <citation type="submission" date="2018-11" db="EMBL/GenBank/DDBJ databases">
        <authorList>
            <person name="Alioto T."/>
            <person name="Alioto T."/>
        </authorList>
    </citation>
    <scope>NUCLEOTIDE SEQUENCE</scope>
</reference>
<comment type="caution">
    <text evidence="1">The sequence shown here is derived from an EMBL/GenBank/DDBJ whole genome shotgun (WGS) entry which is preliminary data.</text>
</comment>